<accession>A0A1X1UNI2</accession>
<proteinExistence type="predicted"/>
<sequence length="91" mass="10155">MRDSPMRDSNVFPDDVPVADAVQQRLPTADSPSNDLSDGSEGAVPTWSHPDDVPLETTAYDWQEQRETVLIDDELDEPQRQELDLPPGHEA</sequence>
<dbReference type="Proteomes" id="UP000193738">
    <property type="component" value="Unassembled WGS sequence"/>
</dbReference>
<dbReference type="EMBL" id="LQOX01000154">
    <property type="protein sequence ID" value="ORV58400.1"/>
    <property type="molecule type" value="Genomic_DNA"/>
</dbReference>
<evidence type="ECO:0000313" key="3">
    <source>
        <dbReference type="Proteomes" id="UP000193738"/>
    </source>
</evidence>
<feature type="region of interest" description="Disordered" evidence="1">
    <location>
        <begin position="70"/>
        <end position="91"/>
    </location>
</feature>
<name>A0A1X1UNI2_MYCGS</name>
<gene>
    <name evidence="2" type="ORF">AWC07_20560</name>
</gene>
<organism evidence="2 3">
    <name type="scientific">Mycobacterium gastri</name>
    <dbReference type="NCBI Taxonomy" id="1777"/>
    <lineage>
        <taxon>Bacteria</taxon>
        <taxon>Bacillati</taxon>
        <taxon>Actinomycetota</taxon>
        <taxon>Actinomycetes</taxon>
        <taxon>Mycobacteriales</taxon>
        <taxon>Mycobacteriaceae</taxon>
        <taxon>Mycobacterium</taxon>
    </lineage>
</organism>
<feature type="region of interest" description="Disordered" evidence="1">
    <location>
        <begin position="1"/>
        <end position="54"/>
    </location>
</feature>
<evidence type="ECO:0000256" key="1">
    <source>
        <dbReference type="SAM" id="MobiDB-lite"/>
    </source>
</evidence>
<keyword evidence="3" id="KW-1185">Reference proteome</keyword>
<feature type="compositionally biased region" description="Basic and acidic residues" evidence="1">
    <location>
        <begin position="77"/>
        <end position="91"/>
    </location>
</feature>
<feature type="compositionally biased region" description="Low complexity" evidence="1">
    <location>
        <begin position="13"/>
        <end position="24"/>
    </location>
</feature>
<comment type="caution">
    <text evidence="2">The sequence shown here is derived from an EMBL/GenBank/DDBJ whole genome shotgun (WGS) entry which is preliminary data.</text>
</comment>
<protein>
    <submittedName>
        <fullName evidence="2">Uncharacterized protein</fullName>
    </submittedName>
</protein>
<dbReference type="AlphaFoldDB" id="A0A1X1UNI2"/>
<reference evidence="2 3" key="1">
    <citation type="submission" date="2016-01" db="EMBL/GenBank/DDBJ databases">
        <title>The new phylogeny of the genus Mycobacterium.</title>
        <authorList>
            <person name="Tarcisio F."/>
            <person name="Conor M."/>
            <person name="Antonella G."/>
            <person name="Elisabetta G."/>
            <person name="Giulia F.S."/>
            <person name="Sara T."/>
            <person name="Anna F."/>
            <person name="Clotilde B."/>
            <person name="Roberto B."/>
            <person name="Veronica D.S."/>
            <person name="Fabio R."/>
            <person name="Monica P."/>
            <person name="Olivier J."/>
            <person name="Enrico T."/>
            <person name="Nicola S."/>
        </authorList>
    </citation>
    <scope>NUCLEOTIDE SEQUENCE [LARGE SCALE GENOMIC DNA]</scope>
    <source>
        <strain evidence="2 3">DSM 43505</strain>
    </source>
</reference>
<evidence type="ECO:0000313" key="2">
    <source>
        <dbReference type="EMBL" id="ORV58400.1"/>
    </source>
</evidence>